<keyword evidence="2 3" id="KW-0040">ANK repeat</keyword>
<keyword evidence="5" id="KW-1185">Reference proteome</keyword>
<dbReference type="SUPFAM" id="SSF48403">
    <property type="entry name" value="Ankyrin repeat"/>
    <property type="match status" value="1"/>
</dbReference>
<dbReference type="KEGG" id="som:SOMG_02794"/>
<evidence type="ECO:0000256" key="2">
    <source>
        <dbReference type="ARBA" id="ARBA00023043"/>
    </source>
</evidence>
<dbReference type="Pfam" id="PF00023">
    <property type="entry name" value="Ank"/>
    <property type="match status" value="1"/>
</dbReference>
<dbReference type="AlphaFoldDB" id="A0AAE9WDK0"/>
<dbReference type="InterPro" id="IPR002110">
    <property type="entry name" value="Ankyrin_rpt"/>
</dbReference>
<evidence type="ECO:0000256" key="1">
    <source>
        <dbReference type="ARBA" id="ARBA00022737"/>
    </source>
</evidence>
<evidence type="ECO:0000313" key="5">
    <source>
        <dbReference type="Proteomes" id="UP001212411"/>
    </source>
</evidence>
<dbReference type="EMBL" id="CP115612">
    <property type="protein sequence ID" value="WBW73629.1"/>
    <property type="molecule type" value="Genomic_DNA"/>
</dbReference>
<gene>
    <name evidence="4" type="primary">nas6</name>
    <name evidence="4" type="ORF">SOMG_02794</name>
</gene>
<dbReference type="PANTHER" id="PTHR24198:SF165">
    <property type="entry name" value="ANKYRIN REPEAT-CONTAINING PROTEIN-RELATED"/>
    <property type="match status" value="1"/>
</dbReference>
<feature type="repeat" description="ANK" evidence="3">
    <location>
        <begin position="139"/>
        <end position="171"/>
    </location>
</feature>
<dbReference type="GeneID" id="80876274"/>
<name>A0AAE9WDK0_9SCHI</name>
<sequence length="233" mass="25757">MYASLGQALQENCGIEYVQKTITEDRNTLNASDADKRTPLHWACSTGKVDVVEYLLKQPDIKVDEKDEAGWTPLMVAICNKAIPDSLIETIMERSDVNIEMTTRGGQTCLHYASGKGRLPIVRKLCERSPGLIRTRDLQGQQSLHRAAAVGHPNVVKYLLSQKCPLNASDSFGFTALHFALAEGHTDIAIDLIKSGADTLRTDKEGHTALDVCMDRSIRQEFIDTCKQEGLDI</sequence>
<dbReference type="GO" id="GO:0000502">
    <property type="term" value="C:proteasome complex"/>
    <property type="evidence" value="ECO:0007669"/>
    <property type="project" value="UniProtKB-KW"/>
</dbReference>
<evidence type="ECO:0000256" key="3">
    <source>
        <dbReference type="PROSITE-ProRule" id="PRU00023"/>
    </source>
</evidence>
<feature type="repeat" description="ANK" evidence="3">
    <location>
        <begin position="35"/>
        <end position="57"/>
    </location>
</feature>
<evidence type="ECO:0000313" key="4">
    <source>
        <dbReference type="EMBL" id="WBW73629.1"/>
    </source>
</evidence>
<dbReference type="Proteomes" id="UP001212411">
    <property type="component" value="Chromosome 2"/>
</dbReference>
<dbReference type="InterPro" id="IPR036770">
    <property type="entry name" value="Ankyrin_rpt-contain_sf"/>
</dbReference>
<feature type="repeat" description="ANK" evidence="3">
    <location>
        <begin position="172"/>
        <end position="204"/>
    </location>
</feature>
<keyword evidence="4" id="KW-0647">Proteasome</keyword>
<organism evidence="4 5">
    <name type="scientific">Schizosaccharomyces osmophilus</name>
    <dbReference type="NCBI Taxonomy" id="2545709"/>
    <lineage>
        <taxon>Eukaryota</taxon>
        <taxon>Fungi</taxon>
        <taxon>Dikarya</taxon>
        <taxon>Ascomycota</taxon>
        <taxon>Taphrinomycotina</taxon>
        <taxon>Schizosaccharomycetes</taxon>
        <taxon>Schizosaccharomycetales</taxon>
        <taxon>Schizosaccharomycetaceae</taxon>
        <taxon>Schizosaccharomyces</taxon>
    </lineage>
</organism>
<dbReference type="Gene3D" id="1.25.40.20">
    <property type="entry name" value="Ankyrin repeat-containing domain"/>
    <property type="match status" value="2"/>
</dbReference>
<dbReference type="PROSITE" id="PS50297">
    <property type="entry name" value="ANK_REP_REGION"/>
    <property type="match status" value="3"/>
</dbReference>
<reference evidence="4 5" key="1">
    <citation type="journal article" date="2023" name="G3 (Bethesda)">
        <title>A high-quality reference genome for the fission yeast Schizosaccharomyces osmophilus.</title>
        <authorList>
            <person name="Jia G.S."/>
            <person name="Zhang W.C."/>
            <person name="Liang Y."/>
            <person name="Liu X.H."/>
            <person name="Rhind N."/>
            <person name="Pidoux A."/>
            <person name="Brysch-Herzberg M."/>
            <person name="Du L.L."/>
        </authorList>
    </citation>
    <scope>NUCLEOTIDE SEQUENCE [LARGE SCALE GENOMIC DNA]</scope>
    <source>
        <strain evidence="4 5">CBS 15793</strain>
    </source>
</reference>
<accession>A0AAE9WDK0</accession>
<keyword evidence="1" id="KW-0677">Repeat</keyword>
<dbReference type="PANTHER" id="PTHR24198">
    <property type="entry name" value="ANKYRIN REPEAT AND PROTEIN KINASE DOMAIN-CONTAINING PROTEIN"/>
    <property type="match status" value="1"/>
</dbReference>
<dbReference type="SMART" id="SM00248">
    <property type="entry name" value="ANK"/>
    <property type="match status" value="5"/>
</dbReference>
<dbReference type="RefSeq" id="XP_056037872.1">
    <property type="nucleotide sequence ID" value="XM_056181585.1"/>
</dbReference>
<dbReference type="PROSITE" id="PS50088">
    <property type="entry name" value="ANK_REPEAT"/>
    <property type="match status" value="3"/>
</dbReference>
<dbReference type="Pfam" id="PF12796">
    <property type="entry name" value="Ank_2"/>
    <property type="match status" value="2"/>
</dbReference>
<protein>
    <submittedName>
        <fullName evidence="4">Proteasome assembly chaperone, gankyrin</fullName>
    </submittedName>
</protein>
<proteinExistence type="predicted"/>